<dbReference type="NCBIfam" id="NF002999">
    <property type="entry name" value="PRK03767.1"/>
    <property type="match status" value="1"/>
</dbReference>
<dbReference type="PANTHER" id="PTHR30546">
    <property type="entry name" value="FLAVODOXIN-RELATED PROTEIN WRBA-RELATED"/>
    <property type="match status" value="1"/>
</dbReference>
<dbReference type="GO" id="GO:0010181">
    <property type="term" value="F:FMN binding"/>
    <property type="evidence" value="ECO:0007669"/>
    <property type="project" value="InterPro"/>
</dbReference>
<evidence type="ECO:0000313" key="3">
    <source>
        <dbReference type="EMBL" id="KUP08065.1"/>
    </source>
</evidence>
<dbReference type="STRING" id="1150625.Q75_03455"/>
<dbReference type="InterPro" id="IPR029039">
    <property type="entry name" value="Flavoprotein-like_sf"/>
</dbReference>
<name>A0A147KB10_9BACI</name>
<dbReference type="InterPro" id="IPR008254">
    <property type="entry name" value="Flavodoxin/NO_synth"/>
</dbReference>
<dbReference type="InterPro" id="IPR005025">
    <property type="entry name" value="FMN_Rdtase-like_dom"/>
</dbReference>
<dbReference type="PROSITE" id="PS50902">
    <property type="entry name" value="FLAVODOXIN_LIKE"/>
    <property type="match status" value="1"/>
</dbReference>
<organism evidence="3 4">
    <name type="scientific">Bacillus coahuilensis p1.1.43</name>
    <dbReference type="NCBI Taxonomy" id="1150625"/>
    <lineage>
        <taxon>Bacteria</taxon>
        <taxon>Bacillati</taxon>
        <taxon>Bacillota</taxon>
        <taxon>Bacilli</taxon>
        <taxon>Bacillales</taxon>
        <taxon>Bacillaceae</taxon>
        <taxon>Bacillus</taxon>
    </lineage>
</organism>
<sequence>MSSVKVAVIYYSSTGTNYQLAEWAKEGAVEAGAEVKVLKVKELAPEAAIESNPAWKQHVEETQHVPEVSLHDLEWADVYIFSSPTRYGNIPSQLQQFFDTTGGLWFQGKLANKVVTGMASASNSHGGQEQTIQSIYKTMMHWGAIIVPAGYTDDSIFAAGGNPYGTSVTIDQEGNMIENVEAAVKHQAKRTVSIAKSLQ</sequence>
<dbReference type="EMBL" id="LDYG01000018">
    <property type="protein sequence ID" value="KUP08065.1"/>
    <property type="molecule type" value="Genomic_DNA"/>
</dbReference>
<reference evidence="3 4" key="1">
    <citation type="journal article" date="2016" name="Front. Microbiol.">
        <title>Microevolution Analysis of Bacillus coahuilensis Unveils Differences in Phosphorus Acquisition Strategies and Their Regulation.</title>
        <authorList>
            <person name="Gomez-Lunar Z."/>
            <person name="Hernandez-Gonzalez I."/>
            <person name="Rodriguez-Torres M.D."/>
            <person name="Souza V."/>
            <person name="Olmedo-Alvarez G."/>
        </authorList>
    </citation>
    <scope>NUCLEOTIDE SEQUENCE [LARGE SCALE GENOMIC DNA]</scope>
    <source>
        <strain evidence="4">p1.1.43</strain>
    </source>
</reference>
<evidence type="ECO:0000256" key="1">
    <source>
        <dbReference type="ARBA" id="ARBA00006961"/>
    </source>
</evidence>
<protein>
    <submittedName>
        <fullName evidence="3">NAD(P)H:quinone oxidoreductase, type IV</fullName>
    </submittedName>
</protein>
<feature type="domain" description="Flavodoxin-like" evidence="2">
    <location>
        <begin position="6"/>
        <end position="192"/>
    </location>
</feature>
<dbReference type="OrthoDB" id="9801479at2"/>
<comment type="caution">
    <text evidence="3">The sequence shown here is derived from an EMBL/GenBank/DDBJ whole genome shotgun (WGS) entry which is preliminary data.</text>
</comment>
<dbReference type="Gene3D" id="3.40.50.360">
    <property type="match status" value="1"/>
</dbReference>
<evidence type="ECO:0000313" key="4">
    <source>
        <dbReference type="Proteomes" id="UP000074108"/>
    </source>
</evidence>
<dbReference type="Proteomes" id="UP000074108">
    <property type="component" value="Unassembled WGS sequence"/>
</dbReference>
<dbReference type="Pfam" id="PF03358">
    <property type="entry name" value="FMN_red"/>
    <property type="match status" value="1"/>
</dbReference>
<accession>A0A147KB10</accession>
<dbReference type="SUPFAM" id="SSF52218">
    <property type="entry name" value="Flavoproteins"/>
    <property type="match status" value="1"/>
</dbReference>
<gene>
    <name evidence="3" type="ORF">Q75_03455</name>
</gene>
<dbReference type="NCBIfam" id="TIGR01755">
    <property type="entry name" value="flav_wrbA"/>
    <property type="match status" value="1"/>
</dbReference>
<comment type="similarity">
    <text evidence="1">Belongs to the WrbA family.</text>
</comment>
<dbReference type="PATRIC" id="fig|1150625.3.peg.724"/>
<dbReference type="GO" id="GO:0003955">
    <property type="term" value="F:NAD(P)H dehydrogenase (quinone) activity"/>
    <property type="evidence" value="ECO:0007669"/>
    <property type="project" value="InterPro"/>
</dbReference>
<keyword evidence="4" id="KW-1185">Reference proteome</keyword>
<dbReference type="GO" id="GO:0016020">
    <property type="term" value="C:membrane"/>
    <property type="evidence" value="ECO:0007669"/>
    <property type="project" value="TreeGrafter"/>
</dbReference>
<dbReference type="PANTHER" id="PTHR30546:SF23">
    <property type="entry name" value="FLAVOPROTEIN-LIKE PROTEIN YCP4-RELATED"/>
    <property type="match status" value="1"/>
</dbReference>
<dbReference type="AlphaFoldDB" id="A0A147KB10"/>
<dbReference type="InterPro" id="IPR010089">
    <property type="entry name" value="Flavoprotein_WrbA-like"/>
</dbReference>
<dbReference type="FunFam" id="3.40.50.360:FF:000001">
    <property type="entry name" value="NAD(P)H dehydrogenase (Quinone) FQR1-like"/>
    <property type="match status" value="1"/>
</dbReference>
<dbReference type="RefSeq" id="WP_059350383.1">
    <property type="nucleotide sequence ID" value="NZ_LDYG01000018.1"/>
</dbReference>
<proteinExistence type="inferred from homology"/>
<evidence type="ECO:0000259" key="2">
    <source>
        <dbReference type="PROSITE" id="PS50902"/>
    </source>
</evidence>